<dbReference type="OrthoDB" id="9765041at2"/>
<keyword evidence="3" id="KW-1185">Reference proteome</keyword>
<dbReference type="Pfam" id="PF01837">
    <property type="entry name" value="HcyBio"/>
    <property type="match status" value="1"/>
</dbReference>
<proteinExistence type="predicted"/>
<reference evidence="2 3" key="1">
    <citation type="submission" date="2017-06" db="EMBL/GenBank/DDBJ databases">
        <authorList>
            <person name="Kim H.J."/>
            <person name="Triplett B.A."/>
        </authorList>
    </citation>
    <scope>NUCLEOTIDE SEQUENCE [LARGE SCALE GENOMIC DNA]</scope>
    <source>
        <strain evidence="2 3">DSM 13116</strain>
    </source>
</reference>
<protein>
    <submittedName>
        <fullName evidence="2">Uncharacterized conserved protein, DUF39 family</fullName>
    </submittedName>
</protein>
<dbReference type="InterPro" id="IPR002708">
    <property type="entry name" value="HcyBio"/>
</dbReference>
<dbReference type="Proteomes" id="UP000198324">
    <property type="component" value="Unassembled WGS sequence"/>
</dbReference>
<organism evidence="2 3">
    <name type="scientific">Humidesulfovibrio mexicanus</name>
    <dbReference type="NCBI Taxonomy" id="147047"/>
    <lineage>
        <taxon>Bacteria</taxon>
        <taxon>Pseudomonadati</taxon>
        <taxon>Thermodesulfobacteriota</taxon>
        <taxon>Desulfovibrionia</taxon>
        <taxon>Desulfovibrionales</taxon>
        <taxon>Desulfovibrionaceae</taxon>
        <taxon>Humidesulfovibrio</taxon>
    </lineage>
</organism>
<name>A0A238ZTZ4_9BACT</name>
<dbReference type="AlphaFoldDB" id="A0A238ZTZ4"/>
<sequence>MAGKASTTKTIAEINERIKKGKAVVLTAEEMVETVRRLGKTKAAKEVDVVTTGTFSPMCSSGLLFNFGQEPPLMRASQVWLNNVPCHGGLAAVDAYLGATETSADDPLNKVYPGRFAYGGGHVIEDLLRGKPVRLRARSYVTDCYPRKELEKDVTLASLPFAQLLNPRNCYQNYNCAVNMSGRTIYTYMGPLKPGCRNANYATAGQLSPLFNDPYLRTIGLGTRIFMGGGIGYVIGAGTQHNPKPPRNERGLPLTAAGTLMLKGDLKQMNPRYVRGLSLVGYGCSLNMGVGIPIPILDEDMAWFTGVSDADIQMPIKDYGFDYPNGVNRVMGHATFEELKSGSIIVNERTAQTVPVTSYCMSLEIAEELKKWIQEGKFFLSEPQDKIPSM</sequence>
<accession>A0A238ZTZ4</accession>
<feature type="domain" description="Homocysteine biosynthesis enzyme sulfur-incorporation" evidence="1">
    <location>
        <begin position="23"/>
        <end position="380"/>
    </location>
</feature>
<evidence type="ECO:0000313" key="3">
    <source>
        <dbReference type="Proteomes" id="UP000198324"/>
    </source>
</evidence>
<evidence type="ECO:0000313" key="2">
    <source>
        <dbReference type="EMBL" id="SNR86481.1"/>
    </source>
</evidence>
<evidence type="ECO:0000259" key="1">
    <source>
        <dbReference type="Pfam" id="PF01837"/>
    </source>
</evidence>
<dbReference type="EMBL" id="FZOC01000003">
    <property type="protein sequence ID" value="SNR86481.1"/>
    <property type="molecule type" value="Genomic_DNA"/>
</dbReference>
<dbReference type="RefSeq" id="WP_089273503.1">
    <property type="nucleotide sequence ID" value="NZ_FZOC01000003.1"/>
</dbReference>
<gene>
    <name evidence="2" type="ORF">SAMN04488503_1584</name>
</gene>